<dbReference type="Proteomes" id="UP001497680">
    <property type="component" value="Unassembled WGS sequence"/>
</dbReference>
<reference evidence="1 2" key="1">
    <citation type="journal article" date="2022" name="New Phytol.">
        <title>Ecological generalism drives hyperdiversity of secondary metabolite gene clusters in xylarialean endophytes.</title>
        <authorList>
            <person name="Franco M.E.E."/>
            <person name="Wisecaver J.H."/>
            <person name="Arnold A.E."/>
            <person name="Ju Y.M."/>
            <person name="Slot J.C."/>
            <person name="Ahrendt S."/>
            <person name="Moore L.P."/>
            <person name="Eastman K.E."/>
            <person name="Scott K."/>
            <person name="Konkel Z."/>
            <person name="Mondo S.J."/>
            <person name="Kuo A."/>
            <person name="Hayes R.D."/>
            <person name="Haridas S."/>
            <person name="Andreopoulos B."/>
            <person name="Riley R."/>
            <person name="LaButti K."/>
            <person name="Pangilinan J."/>
            <person name="Lipzen A."/>
            <person name="Amirebrahimi M."/>
            <person name="Yan J."/>
            <person name="Adam C."/>
            <person name="Keymanesh K."/>
            <person name="Ng V."/>
            <person name="Louie K."/>
            <person name="Northen T."/>
            <person name="Drula E."/>
            <person name="Henrissat B."/>
            <person name="Hsieh H.M."/>
            <person name="Youens-Clark K."/>
            <person name="Lutzoni F."/>
            <person name="Miadlikowska J."/>
            <person name="Eastwood D.C."/>
            <person name="Hamelin R.C."/>
            <person name="Grigoriev I.V."/>
            <person name="U'Ren J.M."/>
        </authorList>
    </citation>
    <scope>NUCLEOTIDE SEQUENCE [LARGE SCALE GENOMIC DNA]</scope>
    <source>
        <strain evidence="1 2">ER1909</strain>
    </source>
</reference>
<keyword evidence="2" id="KW-1185">Reference proteome</keyword>
<accession>A0ACC0DJM5</accession>
<evidence type="ECO:0000313" key="1">
    <source>
        <dbReference type="EMBL" id="KAI6092879.1"/>
    </source>
</evidence>
<comment type="caution">
    <text evidence="1">The sequence shown here is derived from an EMBL/GenBank/DDBJ whole genome shotgun (WGS) entry which is preliminary data.</text>
</comment>
<protein>
    <submittedName>
        <fullName evidence="1">Uncharacterized protein</fullName>
    </submittedName>
</protein>
<gene>
    <name evidence="1" type="ORF">F4821DRAFT_277950</name>
</gene>
<evidence type="ECO:0000313" key="2">
    <source>
        <dbReference type="Proteomes" id="UP001497680"/>
    </source>
</evidence>
<name>A0ACC0DJM5_9PEZI</name>
<dbReference type="EMBL" id="MU394282">
    <property type="protein sequence ID" value="KAI6092879.1"/>
    <property type="molecule type" value="Genomic_DNA"/>
</dbReference>
<organism evidence="1 2">
    <name type="scientific">Hypoxylon rubiginosum</name>
    <dbReference type="NCBI Taxonomy" id="110542"/>
    <lineage>
        <taxon>Eukaryota</taxon>
        <taxon>Fungi</taxon>
        <taxon>Dikarya</taxon>
        <taxon>Ascomycota</taxon>
        <taxon>Pezizomycotina</taxon>
        <taxon>Sordariomycetes</taxon>
        <taxon>Xylariomycetidae</taxon>
        <taxon>Xylariales</taxon>
        <taxon>Hypoxylaceae</taxon>
        <taxon>Hypoxylon</taxon>
    </lineage>
</organism>
<proteinExistence type="predicted"/>
<sequence>MITYSATPNPLMPGYIDITMPTRIPERDAEAIKNVAAEAECQAITHQGSGPDAGVEVPEFPRGEEVSLEDKKQIKLQDLDASNRVPVEESEIIFLTELIGQIKSKPAADVAKGGAVFSFERSGRLFESFVVKGLGVAKYTFKEVDVEEEGCRPYADLAIAKEYEEHITTLMGVDKPDLEVEQRVAANILLASGGNIESHPGGFWPGVRDVAQRELWRVPGLASLTRAQISQSPDDVLAQSDPNLLAMLKIVRACLSQSAANPWHQAARNEFAAHSVYEYIDADVFLALDKNGKVIAFRLKDAFTYLFDVSVQARVTQALDTYTTLHPIPAPDETHGLHHHDWVSRVRPDLNPRSNPNSDTVKCGTWTIGMQSASQDPSSDDPPCEVLDIAYRGSDEDNKQLRHVRLSVLGSCTAVADYYLDLLDPDLRKQLVKVSEAVYRHHPRSPNLVFKTRPDEEPFTYRSVGINTKRYEDDAKDEGSWERGLGATIPLGHFEGGDLLLRELGVRVSCPPGSIQILRNNELRYSTTAFSGKRFEVSHYTPEGVHRWAEDRMADQLSWGEAEGLDEMLMNTYFDDTDDHQQQAQEGDDDTQEAFTGQDQGQPQFSNIPEFNYQVYAPSVNSNPSEEKTKEEDMNWHEHLRKVAERVNKWMEDVPSELPDERPLEDDYYDY</sequence>